<dbReference type="PROSITE" id="PS50923">
    <property type="entry name" value="SUSHI"/>
    <property type="match status" value="11"/>
</dbReference>
<feature type="domain" description="Sushi" evidence="6">
    <location>
        <begin position="146"/>
        <end position="203"/>
    </location>
</feature>
<evidence type="ECO:0000256" key="3">
    <source>
        <dbReference type="ARBA" id="ARBA00023157"/>
    </source>
</evidence>
<keyword evidence="3 4" id="KW-1015">Disulfide bond</keyword>
<feature type="disulfide bond" evidence="4">
    <location>
        <begin position="174"/>
        <end position="201"/>
    </location>
</feature>
<feature type="signal peptide" evidence="5">
    <location>
        <begin position="1"/>
        <end position="22"/>
    </location>
</feature>
<comment type="caution">
    <text evidence="4">Lacks conserved residue(s) required for the propagation of feature annotation.</text>
</comment>
<feature type="disulfide bond" evidence="4">
    <location>
        <begin position="233"/>
        <end position="260"/>
    </location>
</feature>
<keyword evidence="4" id="KW-0768">Sushi</keyword>
<dbReference type="SMART" id="SM00032">
    <property type="entry name" value="CCP"/>
    <property type="match status" value="16"/>
</dbReference>
<evidence type="ECO:0000256" key="1">
    <source>
        <dbReference type="ARBA" id="ARBA00022729"/>
    </source>
</evidence>
<keyword evidence="1 5" id="KW-0732">Signal</keyword>
<reference evidence="7" key="2">
    <citation type="submission" date="2019-05" db="EMBL/GenBank/DDBJ databases">
        <title>Unravelling the molecular evolution of spider venoms.</title>
        <authorList>
            <person name="Pineda S."/>
        </authorList>
    </citation>
    <scope>NUCLEOTIDE SEQUENCE</scope>
</reference>
<feature type="domain" description="Sushi" evidence="6">
    <location>
        <begin position="395"/>
        <end position="457"/>
    </location>
</feature>
<feature type="domain" description="Sushi" evidence="6">
    <location>
        <begin position="24"/>
        <end position="87"/>
    </location>
</feature>
<feature type="domain" description="Sushi" evidence="6">
    <location>
        <begin position="1079"/>
        <end position="1138"/>
    </location>
</feature>
<evidence type="ECO:0000259" key="6">
    <source>
        <dbReference type="PROSITE" id="PS50923"/>
    </source>
</evidence>
<reference evidence="7" key="1">
    <citation type="submission" date="2017-05" db="EMBL/GenBank/DDBJ databases">
        <authorList>
            <person name="QRISCLOUD D."/>
        </authorList>
    </citation>
    <scope>NUCLEOTIDE SEQUENCE</scope>
</reference>
<dbReference type="InterPro" id="IPR035976">
    <property type="entry name" value="Sushi/SCR/CCP_sf"/>
</dbReference>
<proteinExistence type="predicted"/>
<feature type="chain" id="PRO_5020184597" evidence="5">
    <location>
        <begin position="23"/>
        <end position="1390"/>
    </location>
</feature>
<accession>A0A4Q8K4Z9</accession>
<evidence type="ECO:0000256" key="5">
    <source>
        <dbReference type="SAM" id="SignalP"/>
    </source>
</evidence>
<dbReference type="CDD" id="cd00033">
    <property type="entry name" value="CCP"/>
    <property type="match status" value="8"/>
</dbReference>
<organism evidence="7">
    <name type="scientific">Liphistius thaleban</name>
    <dbReference type="NCBI Taxonomy" id="1905330"/>
    <lineage>
        <taxon>Eukaryota</taxon>
        <taxon>Metazoa</taxon>
        <taxon>Ecdysozoa</taxon>
        <taxon>Arthropoda</taxon>
        <taxon>Chelicerata</taxon>
        <taxon>Arachnida</taxon>
        <taxon>Araneae</taxon>
        <taxon>Mesothelae</taxon>
        <taxon>Liphistiidae</taxon>
        <taxon>Liphistius</taxon>
    </lineage>
</organism>
<dbReference type="PANTHER" id="PTHR45656">
    <property type="entry name" value="PROTEIN CBR-CLEC-78"/>
    <property type="match status" value="1"/>
</dbReference>
<dbReference type="Gene3D" id="2.10.70.10">
    <property type="entry name" value="Complement Module, domain 1"/>
    <property type="match status" value="14"/>
</dbReference>
<evidence type="ECO:0000313" key="7">
    <source>
        <dbReference type="EMBL" id="SNX34279.1"/>
    </source>
</evidence>
<feature type="domain" description="Sushi" evidence="6">
    <location>
        <begin position="1325"/>
        <end position="1387"/>
    </location>
</feature>
<feature type="domain" description="Sushi" evidence="6">
    <location>
        <begin position="204"/>
        <end position="262"/>
    </location>
</feature>
<keyword evidence="2" id="KW-0677">Repeat</keyword>
<dbReference type="InterPro" id="IPR051277">
    <property type="entry name" value="SEZ6_CSMD_C4BPB_Regulators"/>
</dbReference>
<feature type="domain" description="Sushi" evidence="6">
    <location>
        <begin position="1193"/>
        <end position="1257"/>
    </location>
</feature>
<feature type="domain" description="Sushi" evidence="6">
    <location>
        <begin position="902"/>
        <end position="969"/>
    </location>
</feature>
<dbReference type="PANTHER" id="PTHR45656:SF4">
    <property type="entry name" value="PROTEIN CBR-CLEC-78"/>
    <property type="match status" value="1"/>
</dbReference>
<feature type="domain" description="Sushi" evidence="6">
    <location>
        <begin position="88"/>
        <end position="145"/>
    </location>
</feature>
<sequence>MYAVAYVGILMLWILQKNCILSENVCGPPPVVENGVITNDEGNYEIGVILTYSCDFGFVSRNNRRTAECVEENGVPEWRKPDILCIPKSCGDPGSVDHGQRKGHVFTFPNKVEYVCDEGYRLIGRSTRYCQTSGEWSDRLPSCRVVQCNTPNNPAKGRVIYSSVGYGSQLRYECNEGFRLNHKETRVCNSNGEWSGEEPFCEEVTCDEPESPANGKVEVIGDRNAGSIALYTCDPGTKLVGSASSKCLDNGRWLFDAPKCTRPCRTPYVQNGRFGKHETSRYRNSFRRIDEGNVVDDGLEFVWKCDQSYEATDNGESESKVVCENGEWSKQIQCNPARCRRPPPVMQNAFIESIDESHGGTVIYKCNHFFKVLRESRVVCHFGRWTGSTGSCKDTRCDSNRLNQISGLVSNHEQRYMPSGYSFQPQCIGNYQLSETNSGMISCDEGEWKGNLSPCVPASCIHPAPEPEHGKSQPYEKSHGSTVVYDCDEGYLKAVYGSVKCQYGVWTGNPPSCERSSHCRVPNVPNGSVGKYGRTRQSYNDFQHAGFNTYVNPGEEYILKCIEGFEAASQRKGETNIKCENGGWSLQIQCTPAKPCTDPPPVPMNGKVQTVVNKHDGYVWYSCDRTHIKAKAGNITCKYGEWQGIVPVCKDRRCYLKDLTQKEGVRETNSATQSGRQAELVCEEGYSLAYSPKCSDGDWELQGDNSPCQPSPCEIHDMENGRIQQLKVKNRINLGPIKFWKKEYLERAEIGSRIAHGQEMFVSCDSPYIFGGKDSSETVSIHCEKGRWKPNPECLIRNRNNEDDIERDEIASEEENNPFSNVDSNATEIILLPDIDELKPSQGNDSDRNSSITGKGKIPVIEDATVAPTSAVESTSSIVKNISVDRNENDHIEPSEAESDACTCTYEVNDFTLNAYVGDKLLQYGDQVKNGDTVKFRCRNIGYYRFHGSKEAHCRECNWNLSKFPECKEPNDNDAMISLPEEDHNRITIQPDGVVVVRTGTRIAFVCSTYYLHVCPEWKVRTASRTKFKSDCISTTYGVRYALSVWYEIFSAKESDSGKYECKVSQGKVHYIQVVVRDLLCPEIKEDNSVVVTYSNHRKLFSTASFTCSHPDWQLNGRNRIRCQENGQWSGEPPICKYVECSLIPESDGMTIEYRPNRLVFGRAVFHCSASLKRRGPVSVSCQASGTWSDTIPSCSKPMCPEIPESDSVIITYNGDRNIQSTASFRCANPEFILIGPEIIYCLATEKWNQEPPKCKYVTCNVEAIFESLPEGVVPKVENLETGVLPVGYELDLQCDSENRHVVGKDKVSCEPTGLWSVGAVKCELGCGPLKKKADSNLIISPEKETYKFGDSVELSCPKNEVLTKDVFRIVCLSNGWSEDNIPDCKAAKS</sequence>
<feature type="domain" description="Sushi" evidence="6">
    <location>
        <begin position="337"/>
        <end position="394"/>
    </location>
</feature>
<evidence type="ECO:0000256" key="4">
    <source>
        <dbReference type="PROSITE-ProRule" id="PRU00302"/>
    </source>
</evidence>
<protein>
    <submittedName>
        <fullName evidence="7">U31-Liphistoxin-Lth1b_1</fullName>
    </submittedName>
</protein>
<dbReference type="InterPro" id="IPR000436">
    <property type="entry name" value="Sushi_SCR_CCP_dom"/>
</dbReference>
<feature type="disulfide bond" evidence="4">
    <location>
        <begin position="26"/>
        <end position="69"/>
    </location>
</feature>
<feature type="domain" description="Sushi" evidence="6">
    <location>
        <begin position="458"/>
        <end position="515"/>
    </location>
</feature>
<dbReference type="SUPFAM" id="SSF57535">
    <property type="entry name" value="Complement control module/SCR domain"/>
    <property type="match status" value="11"/>
</dbReference>
<evidence type="ECO:0000256" key="2">
    <source>
        <dbReference type="ARBA" id="ARBA00022737"/>
    </source>
</evidence>
<dbReference type="EMBL" id="HAHN01000178">
    <property type="protein sequence ID" value="SNX34279.1"/>
    <property type="molecule type" value="Transcribed_RNA"/>
</dbReference>
<feature type="disulfide bond" evidence="4">
    <location>
        <begin position="116"/>
        <end position="143"/>
    </location>
</feature>
<dbReference type="Pfam" id="PF00084">
    <property type="entry name" value="Sushi"/>
    <property type="match status" value="8"/>
</dbReference>
<name>A0A4Q8K4Z9_9ARAC</name>